<name>D5MEY2_METO1</name>
<dbReference type="HOGENOM" id="CLU_2421496_0_0_0"/>
<sequence>MIAPLISVTSIPGASYQADLLRTRTVCQFGAPGPFSLLTSAATSQRLSLRAMTLVYAGPFPGCVQSMGPRASGRAPHEEIGRRPIPVAHQS</sequence>
<dbReference type="STRING" id="671143.DAMO_1251"/>
<organism evidence="2 3">
    <name type="scientific">Methylomirabilis oxygeniifera</name>
    <dbReference type="NCBI Taxonomy" id="671143"/>
    <lineage>
        <taxon>Bacteria</taxon>
        <taxon>Candidatus Methylomirabilota</taxon>
        <taxon>Candidatus Methylomirabilia</taxon>
        <taxon>Candidatus Methylomirabilales</taxon>
        <taxon>Candidatus Methylomirabilaceae</taxon>
        <taxon>Candidatus Methylomirabilis</taxon>
    </lineage>
</organism>
<evidence type="ECO:0000256" key="1">
    <source>
        <dbReference type="SAM" id="MobiDB-lite"/>
    </source>
</evidence>
<dbReference type="KEGG" id="mox:DAMO_1251"/>
<protein>
    <submittedName>
        <fullName evidence="2">Uncharacterized protein</fullName>
    </submittedName>
</protein>
<dbReference type="EMBL" id="FP565575">
    <property type="protein sequence ID" value="CBE68311.1"/>
    <property type="molecule type" value="Genomic_DNA"/>
</dbReference>
<dbReference type="AlphaFoldDB" id="D5MEY2"/>
<accession>D5MEY2</accession>
<evidence type="ECO:0000313" key="2">
    <source>
        <dbReference type="EMBL" id="CBE68311.1"/>
    </source>
</evidence>
<reference evidence="2 3" key="1">
    <citation type="journal article" date="2010" name="Nature">
        <title>Nitrite-driven anaerobic methane oxidation by oxygenic bacteria.</title>
        <authorList>
            <person name="Ettwig K.F."/>
            <person name="Butler M.K."/>
            <person name="Le Paslier D."/>
            <person name="Pelletier E."/>
            <person name="Mangenot S."/>
            <person name="Kuypers M.M.M."/>
            <person name="Schreiber F."/>
            <person name="Dutilh B.E."/>
            <person name="Zedelius J."/>
            <person name="de Beer D."/>
            <person name="Gloerich J."/>
            <person name="Wessels H.J.C.T."/>
            <person name="van Allen T."/>
            <person name="Luesken F."/>
            <person name="Wu M."/>
            <person name="van de Pas-Schoonen K.T."/>
            <person name="Op den Camp H.J.M."/>
            <person name="Janssen-Megens E.M."/>
            <person name="Francoijs K-J."/>
            <person name="Stunnenberg H."/>
            <person name="Weissenbach J."/>
            <person name="Jetten M.S.M."/>
            <person name="Strous M."/>
        </authorList>
    </citation>
    <scope>NUCLEOTIDE SEQUENCE [LARGE SCALE GENOMIC DNA]</scope>
</reference>
<evidence type="ECO:0000313" key="3">
    <source>
        <dbReference type="Proteomes" id="UP000006898"/>
    </source>
</evidence>
<dbReference type="Proteomes" id="UP000006898">
    <property type="component" value="Chromosome"/>
</dbReference>
<feature type="region of interest" description="Disordered" evidence="1">
    <location>
        <begin position="67"/>
        <end position="91"/>
    </location>
</feature>
<gene>
    <name evidence="2" type="ORF">DAMO_1251</name>
</gene>
<proteinExistence type="predicted"/>